<feature type="transmembrane region" description="Helical" evidence="8">
    <location>
        <begin position="12"/>
        <end position="27"/>
    </location>
</feature>
<evidence type="ECO:0000313" key="10">
    <source>
        <dbReference type="EMBL" id="SKB97789.1"/>
    </source>
</evidence>
<feature type="transmembrane region" description="Helical" evidence="8">
    <location>
        <begin position="444"/>
        <end position="467"/>
    </location>
</feature>
<dbReference type="OrthoDB" id="5166626at2"/>
<dbReference type="InterPro" id="IPR006512">
    <property type="entry name" value="YidE_YbjL"/>
</dbReference>
<dbReference type="RefSeq" id="WP_079591827.1">
    <property type="nucleotide sequence ID" value="NZ_FUYX01000009.1"/>
</dbReference>
<gene>
    <name evidence="10" type="ORF">SAMN05660750_03416</name>
</gene>
<feature type="domain" description="RCK C-terminal" evidence="9">
    <location>
        <begin position="202"/>
        <end position="291"/>
    </location>
</feature>
<feature type="transmembrane region" description="Helical" evidence="8">
    <location>
        <begin position="34"/>
        <end position="52"/>
    </location>
</feature>
<evidence type="ECO:0000256" key="8">
    <source>
        <dbReference type="SAM" id="Phobius"/>
    </source>
</evidence>
<keyword evidence="6 8" id="KW-1133">Transmembrane helix</keyword>
<keyword evidence="7 8" id="KW-0472">Membrane</keyword>
<evidence type="ECO:0000256" key="3">
    <source>
        <dbReference type="ARBA" id="ARBA00022448"/>
    </source>
</evidence>
<dbReference type="PANTHER" id="PTHR30445">
    <property type="entry name" value="K(+)_H(+) ANTIPORTER SUBUNIT KHTT"/>
    <property type="match status" value="1"/>
</dbReference>
<dbReference type="Gene3D" id="3.30.70.1450">
    <property type="entry name" value="Regulator of K+ conductance, C-terminal domain"/>
    <property type="match status" value="1"/>
</dbReference>
<keyword evidence="5 8" id="KW-0812">Transmembrane</keyword>
<evidence type="ECO:0000313" key="11">
    <source>
        <dbReference type="Proteomes" id="UP000190130"/>
    </source>
</evidence>
<dbReference type="EMBL" id="FUYX01000009">
    <property type="protein sequence ID" value="SKB97789.1"/>
    <property type="molecule type" value="Genomic_DNA"/>
</dbReference>
<dbReference type="Proteomes" id="UP000190130">
    <property type="component" value="Unassembled WGS sequence"/>
</dbReference>
<keyword evidence="3" id="KW-0813">Transport</keyword>
<dbReference type="InterPro" id="IPR050144">
    <property type="entry name" value="AAE_transporter"/>
</dbReference>
<comment type="subcellular location">
    <subcellularLocation>
        <location evidence="1">Cell membrane</location>
        <topology evidence="1">Multi-pass membrane protein</topology>
    </subcellularLocation>
</comment>
<name>A0A1T5FNN2_9HYPH</name>
<evidence type="ECO:0000256" key="2">
    <source>
        <dbReference type="ARBA" id="ARBA00009854"/>
    </source>
</evidence>
<reference evidence="10 11" key="1">
    <citation type="submission" date="2017-02" db="EMBL/GenBank/DDBJ databases">
        <authorList>
            <person name="Peterson S.W."/>
        </authorList>
    </citation>
    <scope>NUCLEOTIDE SEQUENCE [LARGE SCALE GENOMIC DNA]</scope>
    <source>
        <strain evidence="10 11">DSM 9653</strain>
    </source>
</reference>
<dbReference type="NCBIfam" id="TIGR01625">
    <property type="entry name" value="YidE_YbjL_dupl"/>
    <property type="match status" value="1"/>
</dbReference>
<protein>
    <submittedName>
        <fullName evidence="10">Putative transport protein</fullName>
    </submittedName>
</protein>
<dbReference type="SUPFAM" id="SSF116726">
    <property type="entry name" value="TrkA C-terminal domain-like"/>
    <property type="match status" value="2"/>
</dbReference>
<comment type="similarity">
    <text evidence="2">Belongs to the AAE transporter (TC 2.A.81) family.</text>
</comment>
<dbReference type="PROSITE" id="PS51202">
    <property type="entry name" value="RCK_C"/>
    <property type="match status" value="1"/>
</dbReference>
<dbReference type="GO" id="GO:0005886">
    <property type="term" value="C:plasma membrane"/>
    <property type="evidence" value="ECO:0007669"/>
    <property type="project" value="UniProtKB-SubCell"/>
</dbReference>
<dbReference type="Pfam" id="PF02080">
    <property type="entry name" value="TrkA_C"/>
    <property type="match status" value="1"/>
</dbReference>
<evidence type="ECO:0000256" key="6">
    <source>
        <dbReference type="ARBA" id="ARBA00022989"/>
    </source>
</evidence>
<dbReference type="Pfam" id="PF06826">
    <property type="entry name" value="Asp-Al_Ex"/>
    <property type="match status" value="2"/>
</dbReference>
<keyword evidence="4" id="KW-1003">Cell membrane</keyword>
<evidence type="ECO:0000256" key="5">
    <source>
        <dbReference type="ARBA" id="ARBA00022692"/>
    </source>
</evidence>
<dbReference type="InterPro" id="IPR006037">
    <property type="entry name" value="RCK_C"/>
</dbReference>
<dbReference type="GO" id="GO:0006813">
    <property type="term" value="P:potassium ion transport"/>
    <property type="evidence" value="ECO:0007669"/>
    <property type="project" value="InterPro"/>
</dbReference>
<dbReference type="InterPro" id="IPR036721">
    <property type="entry name" value="RCK_C_sf"/>
</dbReference>
<sequence>MGFVVDALRGNPELAVFLTIALGFLIGRLKFGSFSLGIVVGCLLAGVLIGQLDIKVPAAVKAVFFDLFLFTTGYKVGPQFFRALKRDAIPQVALTVVLCVACLLTALGFAKILNYDIGTAAGLLAGAFSESTVIGTAGEAIQRLDLPQSERTALINNIPVAYAVTYLIGTASLVWFLPKIGPRLMGIDLKETAARAAAQSTGSVSEVEGVVSAARLFDVRTYRVANEPFVGRTVAEIEALPREARAYLLRVRSGGVVREPEAGLVIRAGDIVAVMARQEVHAQRGDLIGPEVSDPGLLDIPIESLDVVLTNRALDGRTLTALAGEEFARGVFLSRLMRSGLAMPIQPESRVNRGDVLSLIGRVSAVERAAAELGYPDRRTSATDMVFVGLGIFLGGLVGLLSVVVAGIPLTLTASGGALIMGLVFGWLRSAYPYFGRIPEPAIWIFDTLGLCVFIGIVGLGAGPSFISGLKETGLSLIGVGLVAALLPHTLGILFGRYILKMDPLIVLGACAGAGTITAALRAIQDEAQSSIPALGYTVPYAIGNILLTAWGPILVALMAG</sequence>
<proteinExistence type="inferred from homology"/>
<evidence type="ECO:0000256" key="4">
    <source>
        <dbReference type="ARBA" id="ARBA00022475"/>
    </source>
</evidence>
<dbReference type="InterPro" id="IPR022457">
    <property type="entry name" value="Asp_Ala_antiprt"/>
</dbReference>
<feature type="transmembrane region" description="Helical" evidence="8">
    <location>
        <begin position="154"/>
        <end position="177"/>
    </location>
</feature>
<dbReference type="AlphaFoldDB" id="A0A1T5FNN2"/>
<feature type="transmembrane region" description="Helical" evidence="8">
    <location>
        <begin position="473"/>
        <end position="493"/>
    </location>
</feature>
<evidence type="ECO:0000256" key="7">
    <source>
        <dbReference type="ARBA" id="ARBA00023136"/>
    </source>
</evidence>
<evidence type="ECO:0000256" key="1">
    <source>
        <dbReference type="ARBA" id="ARBA00004651"/>
    </source>
</evidence>
<organism evidence="10 11">
    <name type="scientific">Bosea thiooxidans</name>
    <dbReference type="NCBI Taxonomy" id="53254"/>
    <lineage>
        <taxon>Bacteria</taxon>
        <taxon>Pseudomonadati</taxon>
        <taxon>Pseudomonadota</taxon>
        <taxon>Alphaproteobacteria</taxon>
        <taxon>Hyphomicrobiales</taxon>
        <taxon>Boseaceae</taxon>
        <taxon>Bosea</taxon>
    </lineage>
</organism>
<evidence type="ECO:0000259" key="9">
    <source>
        <dbReference type="PROSITE" id="PS51202"/>
    </source>
</evidence>
<dbReference type="GO" id="GO:0008324">
    <property type="term" value="F:monoatomic cation transmembrane transporter activity"/>
    <property type="evidence" value="ECO:0007669"/>
    <property type="project" value="InterPro"/>
</dbReference>
<feature type="transmembrane region" description="Helical" evidence="8">
    <location>
        <begin position="539"/>
        <end position="560"/>
    </location>
</feature>
<accession>A0A1T5FNN2</accession>
<feature type="transmembrane region" description="Helical" evidence="8">
    <location>
        <begin position="88"/>
        <end position="110"/>
    </location>
</feature>
<feature type="transmembrane region" description="Helical" evidence="8">
    <location>
        <begin position="385"/>
        <end position="408"/>
    </location>
</feature>
<dbReference type="NCBIfam" id="TIGR03802">
    <property type="entry name" value="Asp_Ala_antiprt"/>
    <property type="match status" value="1"/>
</dbReference>
<feature type="transmembrane region" description="Helical" evidence="8">
    <location>
        <begin position="505"/>
        <end position="524"/>
    </location>
</feature>
<feature type="transmembrane region" description="Helical" evidence="8">
    <location>
        <begin position="414"/>
        <end position="432"/>
    </location>
</feature>
<dbReference type="PANTHER" id="PTHR30445:SF9">
    <property type="match status" value="1"/>
</dbReference>